<organism evidence="1 2">
    <name type="scientific">Nocardia rhamnosiphila</name>
    <dbReference type="NCBI Taxonomy" id="426716"/>
    <lineage>
        <taxon>Bacteria</taxon>
        <taxon>Bacillati</taxon>
        <taxon>Actinomycetota</taxon>
        <taxon>Actinomycetes</taxon>
        <taxon>Mycobacteriales</taxon>
        <taxon>Nocardiaceae</taxon>
        <taxon>Nocardia</taxon>
    </lineage>
</organism>
<sequence>MGMLIHYLQFHTSVICRYCDISIHHVLRLIGNMWLARASTGRFRLGVGHRDPTIARDDWCGNRSHLAFGARAHACPAGDLAQSVAVASGR</sequence>
<accession>A0ABV2WRC6</accession>
<reference evidence="1 2" key="1">
    <citation type="submission" date="2024-06" db="EMBL/GenBank/DDBJ databases">
        <title>The Natural Products Discovery Center: Release of the First 8490 Sequenced Strains for Exploring Actinobacteria Biosynthetic Diversity.</title>
        <authorList>
            <person name="Kalkreuter E."/>
            <person name="Kautsar S.A."/>
            <person name="Yang D."/>
            <person name="Bader C.D."/>
            <person name="Teijaro C.N."/>
            <person name="Fluegel L."/>
            <person name="Davis C.M."/>
            <person name="Simpson J.R."/>
            <person name="Lauterbach L."/>
            <person name="Steele A.D."/>
            <person name="Gui C."/>
            <person name="Meng S."/>
            <person name="Li G."/>
            <person name="Viehrig K."/>
            <person name="Ye F."/>
            <person name="Su P."/>
            <person name="Kiefer A.F."/>
            <person name="Nichols A."/>
            <person name="Cepeda A.J."/>
            <person name="Yan W."/>
            <person name="Fan B."/>
            <person name="Jiang Y."/>
            <person name="Adhikari A."/>
            <person name="Zheng C.-J."/>
            <person name="Schuster L."/>
            <person name="Cowan T.M."/>
            <person name="Smanski M.J."/>
            <person name="Chevrette M.G."/>
            <person name="De Carvalho L.P.S."/>
            <person name="Shen B."/>
        </authorList>
    </citation>
    <scope>NUCLEOTIDE SEQUENCE [LARGE SCALE GENOMIC DNA]</scope>
    <source>
        <strain evidence="1 2">NPDC019708</strain>
    </source>
</reference>
<keyword evidence="2" id="KW-1185">Reference proteome</keyword>
<dbReference type="EMBL" id="JBEYBF010000010">
    <property type="protein sequence ID" value="MEU1953409.1"/>
    <property type="molecule type" value="Genomic_DNA"/>
</dbReference>
<dbReference type="RefSeq" id="WP_356957840.1">
    <property type="nucleotide sequence ID" value="NZ_JBEYBD010000011.1"/>
</dbReference>
<name>A0ABV2WRC6_9NOCA</name>
<evidence type="ECO:0000313" key="1">
    <source>
        <dbReference type="EMBL" id="MEU1953409.1"/>
    </source>
</evidence>
<protein>
    <submittedName>
        <fullName evidence="1">Uncharacterized protein</fullName>
    </submittedName>
</protein>
<dbReference type="Proteomes" id="UP001550628">
    <property type="component" value="Unassembled WGS sequence"/>
</dbReference>
<evidence type="ECO:0000313" key="2">
    <source>
        <dbReference type="Proteomes" id="UP001550628"/>
    </source>
</evidence>
<comment type="caution">
    <text evidence="1">The sequence shown here is derived from an EMBL/GenBank/DDBJ whole genome shotgun (WGS) entry which is preliminary data.</text>
</comment>
<gene>
    <name evidence="1" type="ORF">ABZ510_16220</name>
</gene>
<proteinExistence type="predicted"/>